<feature type="domain" description="ABC3 transporter permease C-terminal" evidence="7">
    <location>
        <begin position="71"/>
        <end position="183"/>
    </location>
</feature>
<dbReference type="AlphaFoldDB" id="A0A239WJM6"/>
<gene>
    <name evidence="8" type="ORF">SAMEA4412665_01103</name>
</gene>
<feature type="transmembrane region" description="Helical" evidence="6">
    <location>
        <begin position="211"/>
        <end position="228"/>
    </location>
</feature>
<keyword evidence="4 6" id="KW-1133">Transmembrane helix</keyword>
<proteinExistence type="predicted"/>
<feature type="transmembrane region" description="Helical" evidence="6">
    <location>
        <begin position="502"/>
        <end position="526"/>
    </location>
</feature>
<dbReference type="EMBL" id="LT906441">
    <property type="protein sequence ID" value="SNV34336.1"/>
    <property type="molecule type" value="Genomic_DNA"/>
</dbReference>
<comment type="subcellular location">
    <subcellularLocation>
        <location evidence="1">Cell membrane</location>
        <topology evidence="1">Multi-pass membrane protein</topology>
    </subcellularLocation>
</comment>
<evidence type="ECO:0000256" key="6">
    <source>
        <dbReference type="SAM" id="Phobius"/>
    </source>
</evidence>
<keyword evidence="5 6" id="KW-0472">Membrane</keyword>
<evidence type="ECO:0000256" key="1">
    <source>
        <dbReference type="ARBA" id="ARBA00004651"/>
    </source>
</evidence>
<evidence type="ECO:0000256" key="5">
    <source>
        <dbReference type="ARBA" id="ARBA00023136"/>
    </source>
</evidence>
<organism evidence="8 9">
    <name type="scientific">Cutibacterium granulosum</name>
    <dbReference type="NCBI Taxonomy" id="33011"/>
    <lineage>
        <taxon>Bacteria</taxon>
        <taxon>Bacillati</taxon>
        <taxon>Actinomycetota</taxon>
        <taxon>Actinomycetes</taxon>
        <taxon>Propionibacteriales</taxon>
        <taxon>Propionibacteriaceae</taxon>
        <taxon>Cutibacterium</taxon>
    </lineage>
</organism>
<dbReference type="eggNOG" id="COG0577">
    <property type="taxonomic scope" value="Bacteria"/>
</dbReference>
<dbReference type="Proteomes" id="UP000215332">
    <property type="component" value="Chromosome 1"/>
</dbReference>
<dbReference type="KEGG" id="cgrn:4412665_01103"/>
<evidence type="ECO:0000256" key="3">
    <source>
        <dbReference type="ARBA" id="ARBA00022692"/>
    </source>
</evidence>
<dbReference type="PANTHER" id="PTHR30287">
    <property type="entry name" value="MEMBRANE COMPONENT OF PREDICTED ABC SUPERFAMILY METABOLITE UPTAKE TRANSPORTER"/>
    <property type="match status" value="1"/>
</dbReference>
<evidence type="ECO:0000256" key="2">
    <source>
        <dbReference type="ARBA" id="ARBA00022475"/>
    </source>
</evidence>
<feature type="transmembrane region" description="Helical" evidence="6">
    <location>
        <begin position="240"/>
        <end position="272"/>
    </location>
</feature>
<dbReference type="InterPro" id="IPR038766">
    <property type="entry name" value="Membrane_comp_ABC_pdt"/>
</dbReference>
<dbReference type="InterPro" id="IPR003838">
    <property type="entry name" value="ABC3_permease_C"/>
</dbReference>
<dbReference type="Pfam" id="PF02687">
    <property type="entry name" value="FtsX"/>
    <property type="match status" value="1"/>
</dbReference>
<feature type="transmembrane region" description="Helical" evidence="6">
    <location>
        <begin position="18"/>
        <end position="40"/>
    </location>
</feature>
<feature type="transmembrane region" description="Helical" evidence="6">
    <location>
        <begin position="547"/>
        <end position="572"/>
    </location>
</feature>
<feature type="transmembrane region" description="Helical" evidence="6">
    <location>
        <begin position="592"/>
        <end position="615"/>
    </location>
</feature>
<feature type="transmembrane region" description="Helical" evidence="6">
    <location>
        <begin position="164"/>
        <end position="183"/>
    </location>
</feature>
<evidence type="ECO:0000313" key="9">
    <source>
        <dbReference type="Proteomes" id="UP000215332"/>
    </source>
</evidence>
<evidence type="ECO:0000256" key="4">
    <source>
        <dbReference type="ARBA" id="ARBA00022989"/>
    </source>
</evidence>
<name>A0A239WJM6_9ACTN</name>
<feature type="transmembrane region" description="Helical" evidence="6">
    <location>
        <begin position="68"/>
        <end position="93"/>
    </location>
</feature>
<dbReference type="PANTHER" id="PTHR30287:SF1">
    <property type="entry name" value="INNER MEMBRANE PROTEIN"/>
    <property type="match status" value="1"/>
</dbReference>
<evidence type="ECO:0000259" key="7">
    <source>
        <dbReference type="Pfam" id="PF02687"/>
    </source>
</evidence>
<keyword evidence="3 6" id="KW-0812">Transmembrane</keyword>
<evidence type="ECO:0000313" key="8">
    <source>
        <dbReference type="EMBL" id="SNV34336.1"/>
    </source>
</evidence>
<accession>A0A239WJM6</accession>
<sequence length="623" mass="66236">MIATTQLATRLVRRHRDLYAGVIVTVVLTMLIGGAEVTLASDFSDPSRVNVPGVSADELAVQLDNVSWILWFIAILAVTICGFMLISIVTQVVSYRQRELAMMRLAGATRRRLGWLMFLECFFVSLVAGVPSVIVGALLAPAFLRGLQAIKFFGPNVSVRTGVSVRPLLILLVVMALLAGLAGRRALRRIPDRELVDSHDNTVSSMSKWSVTLRLVIGVGGILAIIFLDPQTLGAWGMLALPFLAIIPAIALAPLLVPAGAWLVGHLVGLVAPGSGLLAAKRSSKDRLRYARLATPVIVGVGMIGGFMVANVPDEQVQAANFRKAAQSQTVSEAIGLDQTDRAAQAWSRHGGKVARFAILPRLDDSYSFADVKTMEKLTGLKIISGDASKVHGTDVAALAKGYNVGDTMDVTDVQGHKLTAHVVATYTHPFLETPIMNWDQVGRFTKEPDKLHTTTYLNGLDASAAEQVANSAGASVTAMSKEQWVSKAIAERKANAYQGNVGIFGTVYVMCLVSVIQMAVSGAMARHREFHVLHSLGIGMRRLLNVVGAETLIVQLAAGVLIAVSITALGIEFATTNGTSAGSALAEVAPLSLETFGSIVLLTLIAQLGGAWVVGSRARNPE</sequence>
<keyword evidence="2" id="KW-1003">Cell membrane</keyword>
<reference evidence="8 9" key="1">
    <citation type="submission" date="2017-06" db="EMBL/GenBank/DDBJ databases">
        <authorList>
            <consortium name="Pathogen Informatics"/>
        </authorList>
    </citation>
    <scope>NUCLEOTIDE SEQUENCE [LARGE SCALE GENOMIC DNA]</scope>
    <source>
        <strain evidence="8 9">NCTC11865</strain>
    </source>
</reference>
<dbReference type="RefSeq" id="WP_021103107.1">
    <property type="nucleotide sequence ID" value="NZ_JAWFFS010000020.1"/>
</dbReference>
<protein>
    <submittedName>
        <fullName evidence="8">FtsX-like permease family</fullName>
    </submittedName>
</protein>
<dbReference type="GO" id="GO:0005886">
    <property type="term" value="C:plasma membrane"/>
    <property type="evidence" value="ECO:0007669"/>
    <property type="project" value="UniProtKB-SubCell"/>
</dbReference>
<feature type="transmembrane region" description="Helical" evidence="6">
    <location>
        <begin position="293"/>
        <end position="312"/>
    </location>
</feature>
<feature type="transmembrane region" description="Helical" evidence="6">
    <location>
        <begin position="113"/>
        <end position="144"/>
    </location>
</feature>